<evidence type="ECO:0008006" key="3">
    <source>
        <dbReference type="Google" id="ProtNLM"/>
    </source>
</evidence>
<reference evidence="1 2" key="1">
    <citation type="submission" date="2019-03" db="EMBL/GenBank/DDBJ databases">
        <title>Genomic Encyclopedia of Type Strains, Phase IV (KMG-IV): sequencing the most valuable type-strain genomes for metagenomic binning, comparative biology and taxonomic classification.</title>
        <authorList>
            <person name="Goeker M."/>
        </authorList>
    </citation>
    <scope>NUCLEOTIDE SEQUENCE [LARGE SCALE GENOMIC DNA]</scope>
    <source>
        <strain evidence="1 2">DSM 7445</strain>
    </source>
</reference>
<dbReference type="InterPro" id="IPR027417">
    <property type="entry name" value="P-loop_NTPase"/>
</dbReference>
<protein>
    <recommendedName>
        <fullName evidence="3">Aminoglycoside phosphotransferase domain-containing protein</fullName>
    </recommendedName>
</protein>
<dbReference type="InterPro" id="IPR011009">
    <property type="entry name" value="Kinase-like_dom_sf"/>
</dbReference>
<keyword evidence="2" id="KW-1185">Reference proteome</keyword>
<accession>A0A4R3HSV9</accession>
<dbReference type="AlphaFoldDB" id="A0A4R3HSV9"/>
<dbReference type="Proteomes" id="UP000295382">
    <property type="component" value="Unassembled WGS sequence"/>
</dbReference>
<dbReference type="Gene3D" id="3.40.50.300">
    <property type="entry name" value="P-loop containing nucleotide triphosphate hydrolases"/>
    <property type="match status" value="1"/>
</dbReference>
<gene>
    <name evidence="1" type="ORF">EDC30_10963</name>
</gene>
<dbReference type="SUPFAM" id="SSF52540">
    <property type="entry name" value="P-loop containing nucleoside triphosphate hydrolases"/>
    <property type="match status" value="1"/>
</dbReference>
<dbReference type="Pfam" id="PF13671">
    <property type="entry name" value="AAA_33"/>
    <property type="match status" value="1"/>
</dbReference>
<dbReference type="PANTHER" id="PTHR43883">
    <property type="entry name" value="SLR0207 PROTEIN"/>
    <property type="match status" value="1"/>
</dbReference>
<dbReference type="SUPFAM" id="SSF56112">
    <property type="entry name" value="Protein kinase-like (PK-like)"/>
    <property type="match status" value="1"/>
</dbReference>
<name>A0A4R3HSV9_PAULE</name>
<comment type="caution">
    <text evidence="1">The sequence shown here is derived from an EMBL/GenBank/DDBJ whole genome shotgun (WGS) entry which is preliminary data.</text>
</comment>
<evidence type="ECO:0000313" key="1">
    <source>
        <dbReference type="EMBL" id="TCS35764.1"/>
    </source>
</evidence>
<dbReference type="EMBL" id="SLZQ01000009">
    <property type="protein sequence ID" value="TCS35764.1"/>
    <property type="molecule type" value="Genomic_DNA"/>
</dbReference>
<dbReference type="InterPro" id="IPR052732">
    <property type="entry name" value="Cell-binding_unc_protein"/>
</dbReference>
<organism evidence="1 2">
    <name type="scientific">Paucimonas lemoignei</name>
    <name type="common">Pseudomonas lemoignei</name>
    <dbReference type="NCBI Taxonomy" id="29443"/>
    <lineage>
        <taxon>Bacteria</taxon>
        <taxon>Pseudomonadati</taxon>
        <taxon>Pseudomonadota</taxon>
        <taxon>Betaproteobacteria</taxon>
        <taxon>Burkholderiales</taxon>
        <taxon>Burkholderiaceae</taxon>
        <taxon>Paucimonas</taxon>
    </lineage>
</organism>
<sequence length="543" mass="59844">MLESSAQGLACQERLVRSLFKILQGAGPVRLFETHISWVLVVNEYAYKIKKAVHFDFLDFSSLEARRRYCEDELRLNRRLAPELYLDVLAITGSVDTPQLRGDGPAIEYALHMRAFDQDALWSERIAAGLLAPAEIDSLAERMAQFHRSAPASKGDDPWGTPQQLLACANDILSTLGDLLQDPANKPQVAELIKWHRNRHAQLSAAFVRRKREAFVREGHGDLHCANILTLQGQATAFDCIEFSDGLRWIDVLNDIAFAVMDLEVAGRADLAARLLNRYLEAGGDYADLEVLRYYLVLRALVRCKVHLLRMQEVPADSPEHAANGRRMQAYLAYASAWSQSGHPVILIMHGFSGSGKSTVAAAIVEQYGAVRIRSDVERKRMHGLHPVDRSGAHGDLLYSSQASAATYTRLLIFARRIVEAGWPVVVDAAFLGHEQRLQFARLARECRVPFLIVDVKASEATMRERLTKRAAEGKDPSDAGAEVLARQLASHDPLTPEETGHAVAIDSEEGAADAAIRVAVAGLCSEGEIGPAAYGRANDKDA</sequence>
<dbReference type="RefSeq" id="WP_132259444.1">
    <property type="nucleotide sequence ID" value="NZ_SLZQ01000009.1"/>
</dbReference>
<proteinExistence type="predicted"/>
<dbReference type="OrthoDB" id="9810277at2"/>
<evidence type="ECO:0000313" key="2">
    <source>
        <dbReference type="Proteomes" id="UP000295382"/>
    </source>
</evidence>
<dbReference type="PANTHER" id="PTHR43883:SF1">
    <property type="entry name" value="GLUCONOKINASE"/>
    <property type="match status" value="1"/>
</dbReference>